<dbReference type="EMBL" id="CM037014">
    <property type="protein sequence ID" value="KAH7685510.1"/>
    <property type="molecule type" value="Genomic_DNA"/>
</dbReference>
<comment type="caution">
    <text evidence="1">The sequence shown here is derived from an EMBL/GenBank/DDBJ whole genome shotgun (WGS) entry which is preliminary data.</text>
</comment>
<dbReference type="Proteomes" id="UP000827976">
    <property type="component" value="Chromosome 4"/>
</dbReference>
<reference evidence="2" key="1">
    <citation type="journal article" date="2022" name="Nat. Commun.">
        <title>Chromosome evolution and the genetic basis of agronomically important traits in greater yam.</title>
        <authorList>
            <person name="Bredeson J.V."/>
            <person name="Lyons J.B."/>
            <person name="Oniyinde I.O."/>
            <person name="Okereke N.R."/>
            <person name="Kolade O."/>
            <person name="Nnabue I."/>
            <person name="Nwadili C.O."/>
            <person name="Hribova E."/>
            <person name="Parker M."/>
            <person name="Nwogha J."/>
            <person name="Shu S."/>
            <person name="Carlson J."/>
            <person name="Kariba R."/>
            <person name="Muthemba S."/>
            <person name="Knop K."/>
            <person name="Barton G.J."/>
            <person name="Sherwood A.V."/>
            <person name="Lopez-Montes A."/>
            <person name="Asiedu R."/>
            <person name="Jamnadass R."/>
            <person name="Muchugi A."/>
            <person name="Goodstein D."/>
            <person name="Egesi C.N."/>
            <person name="Featherston J."/>
            <person name="Asfaw A."/>
            <person name="Simpson G.G."/>
            <person name="Dolezel J."/>
            <person name="Hendre P.S."/>
            <person name="Van Deynze A."/>
            <person name="Kumar P.L."/>
            <person name="Obidiegwu J.E."/>
            <person name="Bhattacharjee R."/>
            <person name="Rokhsar D.S."/>
        </authorList>
    </citation>
    <scope>NUCLEOTIDE SEQUENCE [LARGE SCALE GENOMIC DNA]</scope>
    <source>
        <strain evidence="2">cv. TDa95/00328</strain>
    </source>
</reference>
<evidence type="ECO:0000313" key="1">
    <source>
        <dbReference type="EMBL" id="KAH7685510.1"/>
    </source>
</evidence>
<evidence type="ECO:0000313" key="2">
    <source>
        <dbReference type="Proteomes" id="UP000827976"/>
    </source>
</evidence>
<name>A0ACB7WBT9_DIOAL</name>
<sequence length="162" mass="18743">MAQNVAAEEKVMWLLDSGCFSHMTGRKEFFHWLNESVKQRVRMGDDSALEVQGKGCIAIQMPNRGRRMIYGVKYVPNLAYNLLSVGQLINNGYKLVFEKRRCCIHDTKSGEVFIEVFKDQHNLFPIELSHSEVMNAVVGSNEEVAYLWHRRYGHLNFQGLQF</sequence>
<accession>A0ACB7WBT9</accession>
<organism evidence="1 2">
    <name type="scientific">Dioscorea alata</name>
    <name type="common">Purple yam</name>
    <dbReference type="NCBI Taxonomy" id="55571"/>
    <lineage>
        <taxon>Eukaryota</taxon>
        <taxon>Viridiplantae</taxon>
        <taxon>Streptophyta</taxon>
        <taxon>Embryophyta</taxon>
        <taxon>Tracheophyta</taxon>
        <taxon>Spermatophyta</taxon>
        <taxon>Magnoliopsida</taxon>
        <taxon>Liliopsida</taxon>
        <taxon>Dioscoreales</taxon>
        <taxon>Dioscoreaceae</taxon>
        <taxon>Dioscorea</taxon>
    </lineage>
</organism>
<proteinExistence type="predicted"/>
<keyword evidence="1" id="KW-0808">Transferase</keyword>
<keyword evidence="1" id="KW-0695">RNA-directed DNA polymerase</keyword>
<protein>
    <submittedName>
        <fullName evidence="1">RNA-directed DNA polymerase protein</fullName>
        <ecNumber evidence="1">2.7.7.49</ecNumber>
    </submittedName>
</protein>
<keyword evidence="1" id="KW-0548">Nucleotidyltransferase</keyword>
<gene>
    <name evidence="1" type="ORF">IHE45_04G043700</name>
</gene>
<dbReference type="EC" id="2.7.7.49" evidence="1"/>
<keyword evidence="2" id="KW-1185">Reference proteome</keyword>